<gene>
    <name evidence="14" type="ORF">DM860_009050</name>
</gene>
<feature type="chain" id="PRO_5016291101" description="Cytochrome b561 and DOMON domain-containing protein" evidence="11">
    <location>
        <begin position="22"/>
        <end position="402"/>
    </location>
</feature>
<dbReference type="CDD" id="cd09629">
    <property type="entry name" value="DOMON_CIL1_like"/>
    <property type="match status" value="1"/>
</dbReference>
<dbReference type="GO" id="GO:0046872">
    <property type="term" value="F:metal ion binding"/>
    <property type="evidence" value="ECO:0007669"/>
    <property type="project" value="UniProtKB-KW"/>
</dbReference>
<dbReference type="InterPro" id="IPR005018">
    <property type="entry name" value="DOMON_domain"/>
</dbReference>
<dbReference type="InterPro" id="IPR006593">
    <property type="entry name" value="Cyt_b561/ferric_Rdtase_TM"/>
</dbReference>
<organism evidence="14 15">
    <name type="scientific">Cuscuta australis</name>
    <dbReference type="NCBI Taxonomy" id="267555"/>
    <lineage>
        <taxon>Eukaryota</taxon>
        <taxon>Viridiplantae</taxon>
        <taxon>Streptophyta</taxon>
        <taxon>Embryophyta</taxon>
        <taxon>Tracheophyta</taxon>
        <taxon>Spermatophyta</taxon>
        <taxon>Magnoliopsida</taxon>
        <taxon>eudicotyledons</taxon>
        <taxon>Gunneridae</taxon>
        <taxon>Pentapetalae</taxon>
        <taxon>asterids</taxon>
        <taxon>lamiids</taxon>
        <taxon>Solanales</taxon>
        <taxon>Convolvulaceae</taxon>
        <taxon>Cuscuteae</taxon>
        <taxon>Cuscuta</taxon>
        <taxon>Cuscuta subgen. Grammica</taxon>
        <taxon>Cuscuta sect. Cleistogrammica</taxon>
    </lineage>
</organism>
<proteinExistence type="predicted"/>
<dbReference type="PANTHER" id="PTHR23130">
    <property type="entry name" value="CYTOCHROME B561 AND DOMON DOMAIN-CONTAINING PROTEIN"/>
    <property type="match status" value="1"/>
</dbReference>
<keyword evidence="7 8" id="KW-0472">Membrane</keyword>
<keyword evidence="9" id="KW-0479">Metal-binding</keyword>
<dbReference type="PROSITE" id="PS50836">
    <property type="entry name" value="DOMON"/>
    <property type="match status" value="1"/>
</dbReference>
<keyword evidence="3 10" id="KW-0812">Transmembrane</keyword>
<keyword evidence="6 10" id="KW-1133">Transmembrane helix</keyword>
<feature type="domain" description="DOMON" evidence="12">
    <location>
        <begin position="43"/>
        <end position="172"/>
    </location>
</feature>
<evidence type="ECO:0000256" key="11">
    <source>
        <dbReference type="SAM" id="SignalP"/>
    </source>
</evidence>
<evidence type="ECO:0000256" key="5">
    <source>
        <dbReference type="ARBA" id="ARBA00022982"/>
    </source>
</evidence>
<feature type="binding site" description="axial binding residue" evidence="9">
    <location>
        <position position="324"/>
    </location>
    <ligand>
        <name>heme b</name>
        <dbReference type="ChEBI" id="CHEBI:60344"/>
        <label>1</label>
    </ligand>
    <ligandPart>
        <name>Fe</name>
        <dbReference type="ChEBI" id="CHEBI:18248"/>
    </ligandPart>
</feature>
<evidence type="ECO:0000256" key="6">
    <source>
        <dbReference type="ARBA" id="ARBA00022989"/>
    </source>
</evidence>
<dbReference type="SMART" id="SM00665">
    <property type="entry name" value="B561"/>
    <property type="match status" value="1"/>
</dbReference>
<feature type="signal peptide" evidence="11">
    <location>
        <begin position="1"/>
        <end position="21"/>
    </location>
</feature>
<dbReference type="Gene3D" id="1.20.120.1770">
    <property type="match status" value="1"/>
</dbReference>
<evidence type="ECO:0000256" key="8">
    <source>
        <dbReference type="PIRNR" id="PIRNR037471"/>
    </source>
</evidence>
<keyword evidence="2 8" id="KW-0813">Transport</keyword>
<evidence type="ECO:0000256" key="4">
    <source>
        <dbReference type="ARBA" id="ARBA00022729"/>
    </source>
</evidence>
<evidence type="ECO:0000256" key="7">
    <source>
        <dbReference type="ARBA" id="ARBA00023136"/>
    </source>
</evidence>
<feature type="binding site" description="axial binding residue" evidence="9">
    <location>
        <position position="255"/>
    </location>
    <ligand>
        <name>heme b</name>
        <dbReference type="ChEBI" id="CHEBI:60344"/>
        <label>1</label>
    </ligand>
    <ligandPart>
        <name>Fe</name>
        <dbReference type="ChEBI" id="CHEBI:18248"/>
    </ligandPart>
</feature>
<comment type="cofactor">
    <cofactor evidence="8">
        <name>heme b</name>
        <dbReference type="ChEBI" id="CHEBI:60344"/>
    </cofactor>
    <text evidence="8">Binds 2 heme b groups non-covalently.</text>
</comment>
<keyword evidence="5 8" id="KW-0249">Electron transport</keyword>
<evidence type="ECO:0000259" key="13">
    <source>
        <dbReference type="PROSITE" id="PS50939"/>
    </source>
</evidence>
<dbReference type="PIRSF" id="PIRSF037471">
    <property type="entry name" value="UCP037471"/>
    <property type="match status" value="1"/>
</dbReference>
<feature type="binding site" description="axial binding residue" evidence="9">
    <location>
        <position position="219"/>
    </location>
    <ligand>
        <name>heme b</name>
        <dbReference type="ChEBI" id="CHEBI:60344"/>
        <label>1</label>
    </ligand>
    <ligandPart>
        <name>Fe</name>
        <dbReference type="ChEBI" id="CHEBI:18248"/>
    </ligandPart>
</feature>
<feature type="domain" description="Cytochrome b561" evidence="13">
    <location>
        <begin position="179"/>
        <end position="385"/>
    </location>
</feature>
<comment type="subcellular location">
    <subcellularLocation>
        <location evidence="1">Membrane</location>
    </subcellularLocation>
</comment>
<dbReference type="AlphaFoldDB" id="A0A328DBL8"/>
<dbReference type="Pfam" id="PF03188">
    <property type="entry name" value="Cytochrom_B561"/>
    <property type="match status" value="1"/>
</dbReference>
<dbReference type="Pfam" id="PF04526">
    <property type="entry name" value="DUF568"/>
    <property type="match status" value="1"/>
</dbReference>
<dbReference type="PANTHER" id="PTHR23130:SF60">
    <property type="entry name" value="CYTOCHROME B561 AND DOMON DOMAIN-CONTAINING PROTEIN"/>
    <property type="match status" value="1"/>
</dbReference>
<dbReference type="EMBL" id="NQVE01000183">
    <property type="protein sequence ID" value="RAL41868.1"/>
    <property type="molecule type" value="Genomic_DNA"/>
</dbReference>
<sequence>MLPFIVTVFLLFLSSPPPVTAVSSRCAAAAAKTFKKCASLPTQDASIAWTFHRHNATLDIAFFGSFISPSGWVGWGINPAAAEMAGTRALIAYPDPNSGQLLLLPYVLDSAVKLQKTPLLSRPLDIHLLSSSATVHGGRKATVHGGAAIEIRASVKLSHNKTKLMHFVWNRGLYVQGHSPTIHPTGASDLSSAVTVDVLSGNAPRVHNRRDFSTLKTAHGFVNAVSWGILLPVGSVTARYARHIRSLGPTWFYVHAGIQLSGIALGSIGFGIGLRLGELSPGRAPGMHLKLGVAVFSLGILQTTAVFFRPERTNRFRKYWKSYHHFVGYACTVLGVVNVLQGFDLIGEEGQSTSSYYGLLVYCLCLSTLGGVCVALEVNSWVVFWRSAKEDKLSSTSSSLAS</sequence>
<accession>A0A328DBL8</accession>
<keyword evidence="15" id="KW-1185">Reference proteome</keyword>
<protein>
    <recommendedName>
        <fullName evidence="8">Cytochrome b561 and DOMON domain-containing protein</fullName>
    </recommendedName>
</protein>
<evidence type="ECO:0000256" key="3">
    <source>
        <dbReference type="ARBA" id="ARBA00022692"/>
    </source>
</evidence>
<evidence type="ECO:0000313" key="15">
    <source>
        <dbReference type="Proteomes" id="UP000249390"/>
    </source>
</evidence>
<feature type="transmembrane region" description="Helical" evidence="10">
    <location>
        <begin position="220"/>
        <end position="240"/>
    </location>
</feature>
<evidence type="ECO:0000259" key="12">
    <source>
        <dbReference type="PROSITE" id="PS50836"/>
    </source>
</evidence>
<dbReference type="Proteomes" id="UP000249390">
    <property type="component" value="Unassembled WGS sequence"/>
</dbReference>
<feature type="transmembrane region" description="Helical" evidence="10">
    <location>
        <begin position="359"/>
        <end position="384"/>
    </location>
</feature>
<evidence type="ECO:0000256" key="2">
    <source>
        <dbReference type="ARBA" id="ARBA00022448"/>
    </source>
</evidence>
<dbReference type="CDD" id="cd08760">
    <property type="entry name" value="Cyt_b561_FRRS1_like"/>
    <property type="match status" value="1"/>
</dbReference>
<dbReference type="InterPro" id="IPR045265">
    <property type="entry name" value="AIR12_DOMON"/>
</dbReference>
<feature type="transmembrane region" description="Helical" evidence="10">
    <location>
        <begin position="329"/>
        <end position="347"/>
    </location>
</feature>
<evidence type="ECO:0000256" key="1">
    <source>
        <dbReference type="ARBA" id="ARBA00004370"/>
    </source>
</evidence>
<name>A0A328DBL8_9ASTE</name>
<feature type="transmembrane region" description="Helical" evidence="10">
    <location>
        <begin position="252"/>
        <end position="276"/>
    </location>
</feature>
<reference evidence="14 15" key="1">
    <citation type="submission" date="2018-06" db="EMBL/GenBank/DDBJ databases">
        <title>The Genome of Cuscuta australis (Dodder) Provides Insight into the Evolution of Plant Parasitism.</title>
        <authorList>
            <person name="Liu H."/>
        </authorList>
    </citation>
    <scope>NUCLEOTIDE SEQUENCE [LARGE SCALE GENOMIC DNA]</scope>
    <source>
        <strain evidence="15">cv. Yunnan</strain>
        <tissue evidence="14">Vines</tissue>
    </source>
</reference>
<dbReference type="PROSITE" id="PS50939">
    <property type="entry name" value="CYTOCHROME_B561"/>
    <property type="match status" value="1"/>
</dbReference>
<dbReference type="InterPro" id="IPR017214">
    <property type="entry name" value="UCP037471"/>
</dbReference>
<feature type="transmembrane region" description="Helical" evidence="10">
    <location>
        <begin position="288"/>
        <end position="308"/>
    </location>
</feature>
<dbReference type="GO" id="GO:0016020">
    <property type="term" value="C:membrane"/>
    <property type="evidence" value="ECO:0007669"/>
    <property type="project" value="UniProtKB-SubCell"/>
</dbReference>
<evidence type="ECO:0000313" key="14">
    <source>
        <dbReference type="EMBL" id="RAL41868.1"/>
    </source>
</evidence>
<evidence type="ECO:0000256" key="10">
    <source>
        <dbReference type="SAM" id="Phobius"/>
    </source>
</evidence>
<feature type="binding site" description="axial binding residue" evidence="9">
    <location>
        <position position="288"/>
    </location>
    <ligand>
        <name>heme b</name>
        <dbReference type="ChEBI" id="CHEBI:60344"/>
        <label>1</label>
    </ligand>
    <ligandPart>
        <name>Fe</name>
        <dbReference type="ChEBI" id="CHEBI:18248"/>
    </ligandPart>
</feature>
<evidence type="ECO:0000256" key="9">
    <source>
        <dbReference type="PIRSR" id="PIRSR037471-1"/>
    </source>
</evidence>
<comment type="caution">
    <text evidence="14">The sequence shown here is derived from an EMBL/GenBank/DDBJ whole genome shotgun (WGS) entry which is preliminary data.</text>
</comment>
<keyword evidence="9" id="KW-0408">Iron</keyword>
<keyword evidence="4 11" id="KW-0732">Signal</keyword>